<dbReference type="Proteomes" id="UP000248886">
    <property type="component" value="Unassembled WGS sequence"/>
</dbReference>
<evidence type="ECO:0000256" key="4">
    <source>
        <dbReference type="ARBA" id="ARBA00022438"/>
    </source>
</evidence>
<dbReference type="GeneID" id="65281319"/>
<dbReference type="PRINTS" id="PR00481">
    <property type="entry name" value="LAMNOPPTDASE"/>
</dbReference>
<dbReference type="SUPFAM" id="SSF53187">
    <property type="entry name" value="Zn-dependent exopeptidases"/>
    <property type="match status" value="1"/>
</dbReference>
<dbReference type="OMA" id="WPMPLPE"/>
<comment type="caution">
    <text evidence="10">The sequence shown here is derived from an EMBL/GenBank/DDBJ whole genome shotgun (WGS) entry which is preliminary data.</text>
</comment>
<keyword evidence="7 8" id="KW-0464">Manganese</keyword>
<evidence type="ECO:0000313" key="10">
    <source>
        <dbReference type="EMBL" id="PZD79803.1"/>
    </source>
</evidence>
<dbReference type="GO" id="GO:0070006">
    <property type="term" value="F:metalloaminopeptidase activity"/>
    <property type="evidence" value="ECO:0007669"/>
    <property type="project" value="InterPro"/>
</dbReference>
<dbReference type="Gene3D" id="3.40.630.10">
    <property type="entry name" value="Zn peptidases"/>
    <property type="match status" value="1"/>
</dbReference>
<keyword evidence="6 8" id="KW-0378">Hydrolase</keyword>
<dbReference type="Pfam" id="PF00883">
    <property type="entry name" value="Peptidase_M17"/>
    <property type="match status" value="1"/>
</dbReference>
<keyword evidence="4 8" id="KW-0031">Aminopeptidase</keyword>
<comment type="catalytic activity">
    <reaction evidence="2 8">
        <text>Release of an N-terminal amino acid, preferentially leucine, but not glutamic or aspartic acids.</text>
        <dbReference type="EC" id="3.4.11.10"/>
    </reaction>
</comment>
<feature type="domain" description="Cytosol aminopeptidase" evidence="9">
    <location>
        <begin position="349"/>
        <end position="356"/>
    </location>
</feature>
<feature type="active site" evidence="8">
    <location>
        <position position="355"/>
    </location>
</feature>
<dbReference type="GO" id="GO:0030145">
    <property type="term" value="F:manganese ion binding"/>
    <property type="evidence" value="ECO:0007669"/>
    <property type="project" value="UniProtKB-UniRule"/>
</dbReference>
<keyword evidence="8" id="KW-0963">Cytoplasm</keyword>
<dbReference type="Pfam" id="PF02789">
    <property type="entry name" value="Peptidase_M17_N"/>
    <property type="match status" value="1"/>
</dbReference>
<dbReference type="GO" id="GO:0005737">
    <property type="term" value="C:cytoplasm"/>
    <property type="evidence" value="ECO:0007669"/>
    <property type="project" value="UniProtKB-SubCell"/>
</dbReference>
<protein>
    <recommendedName>
        <fullName evidence="8">Probable cytosol aminopeptidase</fullName>
        <ecNumber evidence="8">3.4.11.1</ecNumber>
    </recommendedName>
    <alternativeName>
        <fullName evidence="8">Leucine aminopeptidase</fullName>
        <shortName evidence="8">LAP</shortName>
        <ecNumber evidence="8">3.4.11.10</ecNumber>
    </alternativeName>
    <alternativeName>
        <fullName evidence="8">Leucyl aminopeptidase</fullName>
    </alternativeName>
</protein>
<reference evidence="10 11" key="1">
    <citation type="submission" date="2018-06" db="EMBL/GenBank/DDBJ databases">
        <title>Draft sequence of Acidithiobacillus ferrooxidans CCM 4253.</title>
        <authorList>
            <person name="Moya-Beltran A."/>
            <person name="Castro M."/>
            <person name="Covarrubias P.C."/>
            <person name="Issotta F."/>
            <person name="Janiczek O."/>
            <person name="Mandl M."/>
            <person name="Kucera J."/>
            <person name="Quatrini R."/>
        </authorList>
    </citation>
    <scope>NUCLEOTIDE SEQUENCE [LARGE SCALE GENOMIC DNA]</scope>
    <source>
        <strain evidence="10 11">CCM 4253</strain>
    </source>
</reference>
<dbReference type="PANTHER" id="PTHR11963:SF23">
    <property type="entry name" value="CYTOSOL AMINOPEPTIDASE"/>
    <property type="match status" value="1"/>
</dbReference>
<comment type="subcellular location">
    <subcellularLocation>
        <location evidence="8">Cytoplasm</location>
    </subcellularLocation>
</comment>
<feature type="binding site" evidence="8">
    <location>
        <position position="353"/>
    </location>
    <ligand>
        <name>Mn(2+)</name>
        <dbReference type="ChEBI" id="CHEBI:29035"/>
        <label>2</label>
    </ligand>
</feature>
<evidence type="ECO:0000256" key="5">
    <source>
        <dbReference type="ARBA" id="ARBA00022670"/>
    </source>
</evidence>
<proteinExistence type="inferred from homology"/>
<dbReference type="NCBIfam" id="NF002074">
    <property type="entry name" value="PRK00913.1-4"/>
    <property type="match status" value="1"/>
</dbReference>
<name>A0A2W1K034_ACIFR</name>
<dbReference type="OrthoDB" id="5287846at2"/>
<evidence type="ECO:0000256" key="6">
    <source>
        <dbReference type="ARBA" id="ARBA00022801"/>
    </source>
</evidence>
<comment type="similarity">
    <text evidence="3 8">Belongs to the peptidase M17 family.</text>
</comment>
<dbReference type="SUPFAM" id="SSF52949">
    <property type="entry name" value="Macro domain-like"/>
    <property type="match status" value="1"/>
</dbReference>
<dbReference type="NCBIfam" id="NF002073">
    <property type="entry name" value="PRK00913.1-2"/>
    <property type="match status" value="1"/>
</dbReference>
<dbReference type="CDD" id="cd00433">
    <property type="entry name" value="Peptidase_M17"/>
    <property type="match status" value="1"/>
</dbReference>
<feature type="binding site" evidence="8">
    <location>
        <position position="269"/>
    </location>
    <ligand>
        <name>Mn(2+)</name>
        <dbReference type="ChEBI" id="CHEBI:29035"/>
        <label>2</label>
    </ligand>
</feature>
<feature type="binding site" evidence="8">
    <location>
        <position position="353"/>
    </location>
    <ligand>
        <name>Mn(2+)</name>
        <dbReference type="ChEBI" id="CHEBI:29035"/>
        <label>1</label>
    </ligand>
</feature>
<sequence length="500" mass="52844">MEIAVQCQNPTTDNSDCVVVGIYEGGILSPAATLVDLASGGALRALLDTGDFTGDCGDTQLLYQVPGMAAARVLVLGLGSHGKVKDSQFRKAALAAARALQGARVGRASLHLLDTPVIRRSAPACAKILVQAVADAEYHFDRHKKPADAPQRPISELQLSISENDTAALAELQGAVAEAQATARAVAWTRDMANEPGNICTPTWLAEQAEAMAGRLGIKSTILGPDAMEALGMHLLLGVAHGSRQPPRLIILEYRGGAENQAPIVLVGKGITFDAGGISLKPADKMDEMKYDMCGGASALAAIQAAAELQLPLNIVTVVPASENLPDGQATKPGDIHRSMNGLSVEVVNTDAEGRLILADTLTYVERFEPDVVIDMATLTGACIIALGHQTAAVMGNHEGLVHDLIAAGKESMDRVWELPLFEEYQEQLKSPVADLSNVGGRPAGTITAACFLSRFTENYRWAHLDIAGVAWKSGEHKGATGRPVPLLVEYLLRRARQVA</sequence>
<feature type="binding site" evidence="8">
    <location>
        <position position="274"/>
    </location>
    <ligand>
        <name>Mn(2+)</name>
        <dbReference type="ChEBI" id="CHEBI:29035"/>
        <label>2</label>
    </ligand>
</feature>
<dbReference type="EC" id="3.4.11.1" evidence="8"/>
<dbReference type="InterPro" id="IPR043472">
    <property type="entry name" value="Macro_dom-like"/>
</dbReference>
<evidence type="ECO:0000256" key="3">
    <source>
        <dbReference type="ARBA" id="ARBA00009528"/>
    </source>
</evidence>
<evidence type="ECO:0000256" key="1">
    <source>
        <dbReference type="ARBA" id="ARBA00000135"/>
    </source>
</evidence>
<comment type="cofactor">
    <cofactor evidence="8">
        <name>Mn(2+)</name>
        <dbReference type="ChEBI" id="CHEBI:29035"/>
    </cofactor>
    <text evidence="8">Binds 2 manganese ions per subunit.</text>
</comment>
<dbReference type="EMBL" id="QKQP01000012">
    <property type="protein sequence ID" value="PZD79803.1"/>
    <property type="molecule type" value="Genomic_DNA"/>
</dbReference>
<accession>A0A2W1K034</accession>
<evidence type="ECO:0000256" key="2">
    <source>
        <dbReference type="ARBA" id="ARBA00000967"/>
    </source>
</evidence>
<feature type="binding site" evidence="8">
    <location>
        <position position="351"/>
    </location>
    <ligand>
        <name>Mn(2+)</name>
        <dbReference type="ChEBI" id="CHEBI:29035"/>
        <label>1</label>
    </ligand>
</feature>
<feature type="active site" evidence="8">
    <location>
        <position position="281"/>
    </location>
</feature>
<evidence type="ECO:0000256" key="8">
    <source>
        <dbReference type="HAMAP-Rule" id="MF_00181"/>
    </source>
</evidence>
<dbReference type="EC" id="3.4.11.10" evidence="8"/>
<keyword evidence="5 8" id="KW-0645">Protease</keyword>
<evidence type="ECO:0000313" key="11">
    <source>
        <dbReference type="Proteomes" id="UP000248886"/>
    </source>
</evidence>
<dbReference type="InterPro" id="IPR011356">
    <property type="entry name" value="Leucine_aapep/pepB"/>
</dbReference>
<feature type="binding site" evidence="8">
    <location>
        <position position="292"/>
    </location>
    <ligand>
        <name>Mn(2+)</name>
        <dbReference type="ChEBI" id="CHEBI:29035"/>
        <label>2</label>
    </ligand>
</feature>
<dbReference type="InterPro" id="IPR023042">
    <property type="entry name" value="Peptidase_M17_leu_NH2_pept"/>
</dbReference>
<evidence type="ECO:0000259" key="9">
    <source>
        <dbReference type="PROSITE" id="PS00631"/>
    </source>
</evidence>
<organism evidence="10 11">
    <name type="scientific">Acidithiobacillus ferrooxidans</name>
    <name type="common">Thiobacillus ferrooxidans</name>
    <dbReference type="NCBI Taxonomy" id="920"/>
    <lineage>
        <taxon>Bacteria</taxon>
        <taxon>Pseudomonadati</taxon>
        <taxon>Pseudomonadota</taxon>
        <taxon>Acidithiobacillia</taxon>
        <taxon>Acidithiobacillales</taxon>
        <taxon>Acidithiobacillaceae</taxon>
        <taxon>Acidithiobacillus</taxon>
    </lineage>
</organism>
<comment type="function">
    <text evidence="8">Presumably involved in the processing and regular turnover of intracellular proteins. Catalyzes the removal of unsubstituted N-terminal amino acids from various peptides.</text>
</comment>
<dbReference type="HAMAP" id="MF_00181">
    <property type="entry name" value="Cytosol_peptidase_M17"/>
    <property type="match status" value="1"/>
</dbReference>
<dbReference type="Gene3D" id="3.40.220.10">
    <property type="entry name" value="Leucine Aminopeptidase, subunit E, domain 1"/>
    <property type="match status" value="1"/>
</dbReference>
<feature type="binding site" evidence="8">
    <location>
        <position position="274"/>
    </location>
    <ligand>
        <name>Mn(2+)</name>
        <dbReference type="ChEBI" id="CHEBI:29035"/>
        <label>1</label>
    </ligand>
</feature>
<dbReference type="PROSITE" id="PS00631">
    <property type="entry name" value="CYTOSOL_AP"/>
    <property type="match status" value="1"/>
</dbReference>
<dbReference type="InterPro" id="IPR000819">
    <property type="entry name" value="Peptidase_M17_C"/>
</dbReference>
<dbReference type="PANTHER" id="PTHR11963">
    <property type="entry name" value="LEUCINE AMINOPEPTIDASE-RELATED"/>
    <property type="match status" value="1"/>
</dbReference>
<comment type="catalytic activity">
    <reaction evidence="1 8">
        <text>Release of an N-terminal amino acid, Xaa-|-Yaa-, in which Xaa is preferably Leu, but may be other amino acids including Pro although not Arg or Lys, and Yaa may be Pro. Amino acid amides and methyl esters are also readily hydrolyzed, but rates on arylamides are exceedingly low.</text>
        <dbReference type="EC" id="3.4.11.1"/>
    </reaction>
</comment>
<dbReference type="SMR" id="A0A2W1K034"/>
<dbReference type="GO" id="GO:0006508">
    <property type="term" value="P:proteolysis"/>
    <property type="evidence" value="ECO:0007669"/>
    <property type="project" value="UniProtKB-KW"/>
</dbReference>
<dbReference type="RefSeq" id="WP_009567190.1">
    <property type="nucleotide sequence ID" value="NZ_AP025160.1"/>
</dbReference>
<keyword evidence="8" id="KW-0479">Metal-binding</keyword>
<dbReference type="AlphaFoldDB" id="A0A2W1K034"/>
<dbReference type="InterPro" id="IPR008283">
    <property type="entry name" value="Peptidase_M17_N"/>
</dbReference>
<gene>
    <name evidence="8" type="primary">pepA</name>
    <name evidence="10" type="ORF">DN052_14820</name>
</gene>
<evidence type="ECO:0000256" key="7">
    <source>
        <dbReference type="ARBA" id="ARBA00023211"/>
    </source>
</evidence>